<gene>
    <name evidence="8" type="ORF">Tci_013281</name>
</gene>
<keyword evidence="2" id="KW-0378">Hydrolase</keyword>
<evidence type="ECO:0000256" key="2">
    <source>
        <dbReference type="ARBA" id="ARBA00022750"/>
    </source>
</evidence>
<feature type="region of interest" description="Disordered" evidence="5">
    <location>
        <begin position="231"/>
        <end position="251"/>
    </location>
</feature>
<keyword evidence="2" id="KW-0064">Aspartyl protease</keyword>
<name>A0A6L2JW92_TANCI</name>
<dbReference type="InterPro" id="IPR043502">
    <property type="entry name" value="DNA/RNA_pol_sf"/>
</dbReference>
<feature type="compositionally biased region" description="Basic and acidic residues" evidence="5">
    <location>
        <begin position="173"/>
        <end position="186"/>
    </location>
</feature>
<dbReference type="InterPro" id="IPR001584">
    <property type="entry name" value="Integrase_cat-core"/>
</dbReference>
<feature type="domain" description="Integrase catalytic" evidence="7">
    <location>
        <begin position="461"/>
        <end position="638"/>
    </location>
</feature>
<evidence type="ECO:0000256" key="5">
    <source>
        <dbReference type="SAM" id="MobiDB-lite"/>
    </source>
</evidence>
<dbReference type="GO" id="GO:0015074">
    <property type="term" value="P:DNA integration"/>
    <property type="evidence" value="ECO:0007669"/>
    <property type="project" value="InterPro"/>
</dbReference>
<evidence type="ECO:0000256" key="3">
    <source>
        <dbReference type="ARBA" id="ARBA00023125"/>
    </source>
</evidence>
<feature type="region of interest" description="Disordered" evidence="5">
    <location>
        <begin position="773"/>
        <end position="803"/>
    </location>
</feature>
<dbReference type="InterPro" id="IPR025724">
    <property type="entry name" value="GAG-pre-integrase_dom"/>
</dbReference>
<sequence length="1208" mass="137112">MTKLTQKKVKFDWGDKEEAAFQLLKEKLYNIPILALPKGAKNFIVYCDASDRGLAVVLTQNEKVLSYASRKANVVADALSRKERIKPLQVRALVMTISLDLPKQILELKLRKGNPKTSWLKLWEMAMVTIRAKKFLKRTRRNLGANGTDTIGFDMSKVECYNCHRRGHFAKECRSPRDNRNKEATRRPVPTEVSTSNALVSQCDVVGSYDWSFQADEEPTNYVVMAYASSGSSSSLGSDNESQVSDKTGLGSDSQVFNSQVFVYEELHSHESDNSMPKNPENDRYKTGEGYHAVFPLYTGTFRPPKPDLVFTDESNASESVTTMFNVESNTNKPRKDMSTTHGSDAPIIEDWISDSENETKIEFMPKQREPSFVPPSEHVKTSREFVKKVEHHKQTENLSTNNQQSRGKLDFDDVYFVKKLKFNLFSVSQMCDKKNNVLFTNTKCVVLSSDFKLHDENHVLLKVPKENNMYNVDLKNFVPSRDLTCLFAKATLDESNLWHRRLGHINFKTMNKLVKGNLVRGLPSKIFENNHTCVACQKGKKHRVFCKSKPVSSVSHPLQRMKGIKREFSVVRTPQQNKVAERKNRTLIKAAKTMLADSLLPIPFWAEAVNIACYVQNRVLVTKPHNKIPYELLLGRSPSIGFMRPFGCPVTILNTLDPLGKFDGKADEGFLVGYSVNRKAFRVSNSSTRIGQETLHINFLKNKPNVIEIRPKWLFDIDTLTKFMNYQPVKGNCICSKIYAATIMIYWFTRSSNTDYDVADVAFDVKENENDFHVSTNGSDKSDNKKHDKKAKRDDKGKSLVDSHTEVKDLRAEFEEISFNITNRVNAVSVPVNAVGPNSTNSTNSFNTASPFVNDVSPNFGIAGKSSFVDPSKYPDDPDMPELEDIVYSDNEEDVGAEADLSNLETNIPVSRIPTTRVHKDHHVNQIIGDLNSAPQTRNLPKGKRAIGSKWVFRNKKDEKGIVIKNKARLVAQGHTQEEGIDNDKVFASVARIESIRLFLAYASFMGFEDPNYPDKVYKVVKALYGLHQATRAWIDDGIFISQDKYVAEILRKFGFTDVKSASTLIETEKPLLKDPDSEDVDVHIYRSMIRSLMYLTLSRPDIMFAVCACARFQVTPKVSHLHAVKRIFRYLKGKPYLGLWYPRDSPFNLVAYYDSDYDRASLERKSTTRGCQFLGYRLISWQCKRQTIIATSLTEAEYVATDSYCA</sequence>
<keyword evidence="4" id="KW-0862">Zinc</keyword>
<dbReference type="InterPro" id="IPR013103">
    <property type="entry name" value="RVT_2"/>
</dbReference>
<dbReference type="Gene3D" id="3.30.420.10">
    <property type="entry name" value="Ribonuclease H-like superfamily/Ribonuclease H"/>
    <property type="match status" value="1"/>
</dbReference>
<dbReference type="GO" id="GO:0003677">
    <property type="term" value="F:DNA binding"/>
    <property type="evidence" value="ECO:0007669"/>
    <property type="project" value="UniProtKB-KW"/>
</dbReference>
<accession>A0A6L2JW92</accession>
<dbReference type="GO" id="GO:0006508">
    <property type="term" value="P:proteolysis"/>
    <property type="evidence" value="ECO:0007669"/>
    <property type="project" value="UniProtKB-KW"/>
</dbReference>
<dbReference type="GO" id="GO:0008270">
    <property type="term" value="F:zinc ion binding"/>
    <property type="evidence" value="ECO:0007669"/>
    <property type="project" value="UniProtKB-KW"/>
</dbReference>
<keyword evidence="1" id="KW-0645">Protease</keyword>
<evidence type="ECO:0000313" key="8">
    <source>
        <dbReference type="EMBL" id="GEU41303.1"/>
    </source>
</evidence>
<dbReference type="InterPro" id="IPR041577">
    <property type="entry name" value="RT_RNaseH_2"/>
</dbReference>
<proteinExistence type="predicted"/>
<evidence type="ECO:0000259" key="7">
    <source>
        <dbReference type="PROSITE" id="PS50994"/>
    </source>
</evidence>
<dbReference type="GO" id="GO:0004190">
    <property type="term" value="F:aspartic-type endopeptidase activity"/>
    <property type="evidence" value="ECO:0007669"/>
    <property type="project" value="UniProtKB-KW"/>
</dbReference>
<evidence type="ECO:0000259" key="6">
    <source>
        <dbReference type="PROSITE" id="PS50158"/>
    </source>
</evidence>
<dbReference type="EMBL" id="BKCJ010001420">
    <property type="protein sequence ID" value="GEU41303.1"/>
    <property type="molecule type" value="Genomic_DNA"/>
</dbReference>
<dbReference type="SUPFAM" id="SSF53098">
    <property type="entry name" value="Ribonuclease H-like"/>
    <property type="match status" value="1"/>
</dbReference>
<dbReference type="PROSITE" id="PS50158">
    <property type="entry name" value="ZF_CCHC"/>
    <property type="match status" value="1"/>
</dbReference>
<dbReference type="SUPFAM" id="SSF57756">
    <property type="entry name" value="Retrovirus zinc finger-like domains"/>
    <property type="match status" value="1"/>
</dbReference>
<feature type="compositionally biased region" description="Polar residues" evidence="5">
    <location>
        <begin position="239"/>
        <end position="251"/>
    </location>
</feature>
<dbReference type="AlphaFoldDB" id="A0A6L2JW92"/>
<dbReference type="PROSITE" id="PS50994">
    <property type="entry name" value="INTEGRASE"/>
    <property type="match status" value="1"/>
</dbReference>
<feature type="compositionally biased region" description="Basic and acidic residues" evidence="5">
    <location>
        <begin position="781"/>
        <end position="803"/>
    </location>
</feature>
<dbReference type="InterPro" id="IPR036397">
    <property type="entry name" value="RNaseH_sf"/>
</dbReference>
<dbReference type="PANTHER" id="PTHR11439:SF495">
    <property type="entry name" value="REVERSE TRANSCRIPTASE, RNA-DEPENDENT DNA POLYMERASE-RELATED"/>
    <property type="match status" value="1"/>
</dbReference>
<dbReference type="SMART" id="SM00343">
    <property type="entry name" value="ZnF_C2HC"/>
    <property type="match status" value="1"/>
</dbReference>
<feature type="domain" description="CCHC-type" evidence="6">
    <location>
        <begin position="160"/>
        <end position="175"/>
    </location>
</feature>
<dbReference type="Gene3D" id="4.10.60.10">
    <property type="entry name" value="Zinc finger, CCHC-type"/>
    <property type="match status" value="1"/>
</dbReference>
<keyword evidence="3" id="KW-0238">DNA-binding</keyword>
<dbReference type="InterPro" id="IPR001878">
    <property type="entry name" value="Znf_CCHC"/>
</dbReference>
<comment type="caution">
    <text evidence="8">The sequence shown here is derived from an EMBL/GenBank/DDBJ whole genome shotgun (WGS) entry which is preliminary data.</text>
</comment>
<dbReference type="Pfam" id="PF07727">
    <property type="entry name" value="RVT_2"/>
    <property type="match status" value="1"/>
</dbReference>
<protein>
    <submittedName>
        <fullName evidence="8">Uncharacterized protein</fullName>
    </submittedName>
</protein>
<organism evidence="8">
    <name type="scientific">Tanacetum cinerariifolium</name>
    <name type="common">Dalmatian daisy</name>
    <name type="synonym">Chrysanthemum cinerariifolium</name>
    <dbReference type="NCBI Taxonomy" id="118510"/>
    <lineage>
        <taxon>Eukaryota</taxon>
        <taxon>Viridiplantae</taxon>
        <taxon>Streptophyta</taxon>
        <taxon>Embryophyta</taxon>
        <taxon>Tracheophyta</taxon>
        <taxon>Spermatophyta</taxon>
        <taxon>Magnoliopsida</taxon>
        <taxon>eudicotyledons</taxon>
        <taxon>Gunneridae</taxon>
        <taxon>Pentapetalae</taxon>
        <taxon>asterids</taxon>
        <taxon>campanulids</taxon>
        <taxon>Asterales</taxon>
        <taxon>Asteraceae</taxon>
        <taxon>Asteroideae</taxon>
        <taxon>Anthemideae</taxon>
        <taxon>Anthemidinae</taxon>
        <taxon>Tanacetum</taxon>
    </lineage>
</organism>
<keyword evidence="4" id="KW-0479">Metal-binding</keyword>
<feature type="region of interest" description="Disordered" evidence="5">
    <location>
        <begin position="173"/>
        <end position="193"/>
    </location>
</feature>
<reference evidence="8" key="1">
    <citation type="journal article" date="2019" name="Sci. Rep.">
        <title>Draft genome of Tanacetum cinerariifolium, the natural source of mosquito coil.</title>
        <authorList>
            <person name="Yamashiro T."/>
            <person name="Shiraishi A."/>
            <person name="Satake H."/>
            <person name="Nakayama K."/>
        </authorList>
    </citation>
    <scope>NUCLEOTIDE SEQUENCE</scope>
</reference>
<dbReference type="InterPro" id="IPR043128">
    <property type="entry name" value="Rev_trsase/Diguanyl_cyclase"/>
</dbReference>
<evidence type="ECO:0000256" key="1">
    <source>
        <dbReference type="ARBA" id="ARBA00022670"/>
    </source>
</evidence>
<dbReference type="Pfam" id="PF13976">
    <property type="entry name" value="gag_pre-integrs"/>
    <property type="match status" value="1"/>
</dbReference>
<keyword evidence="4" id="KW-0863">Zinc-finger</keyword>
<dbReference type="SUPFAM" id="SSF56672">
    <property type="entry name" value="DNA/RNA polymerases"/>
    <property type="match status" value="1"/>
</dbReference>
<dbReference type="PANTHER" id="PTHR11439">
    <property type="entry name" value="GAG-POL-RELATED RETROTRANSPOSON"/>
    <property type="match status" value="1"/>
</dbReference>
<dbReference type="Pfam" id="PF17919">
    <property type="entry name" value="RT_RNaseH_2"/>
    <property type="match status" value="1"/>
</dbReference>
<dbReference type="InterPro" id="IPR012337">
    <property type="entry name" value="RNaseH-like_sf"/>
</dbReference>
<dbReference type="InterPro" id="IPR036875">
    <property type="entry name" value="Znf_CCHC_sf"/>
</dbReference>
<evidence type="ECO:0000256" key="4">
    <source>
        <dbReference type="PROSITE-ProRule" id="PRU00047"/>
    </source>
</evidence>
<dbReference type="Gene3D" id="3.30.70.270">
    <property type="match status" value="1"/>
</dbReference>